<dbReference type="PROSITE" id="PS00211">
    <property type="entry name" value="ABC_TRANSPORTER_1"/>
    <property type="match status" value="1"/>
</dbReference>
<dbReference type="Proteomes" id="UP000823891">
    <property type="component" value="Unassembled WGS sequence"/>
</dbReference>
<dbReference type="PANTHER" id="PTHR42855">
    <property type="entry name" value="ABC TRANSPORTER ATP-BINDING SUBUNIT"/>
    <property type="match status" value="1"/>
</dbReference>
<evidence type="ECO:0000256" key="3">
    <source>
        <dbReference type="SAM" id="Coils"/>
    </source>
</evidence>
<dbReference type="AlphaFoldDB" id="A0A9D2NF63"/>
<dbReference type="InterPro" id="IPR003439">
    <property type="entry name" value="ABC_transporter-like_ATP-bd"/>
</dbReference>
<dbReference type="GO" id="GO:0016887">
    <property type="term" value="F:ATP hydrolysis activity"/>
    <property type="evidence" value="ECO:0007669"/>
    <property type="project" value="InterPro"/>
</dbReference>
<dbReference type="PROSITE" id="PS50893">
    <property type="entry name" value="ABC_TRANSPORTER_2"/>
    <property type="match status" value="1"/>
</dbReference>
<comment type="caution">
    <text evidence="5">The sequence shown here is derived from an EMBL/GenBank/DDBJ whole genome shotgun (WGS) entry which is preliminary data.</text>
</comment>
<protein>
    <submittedName>
        <fullName evidence="5">ATP-binding cassette domain-containing protein</fullName>
    </submittedName>
</protein>
<dbReference type="SMART" id="SM00382">
    <property type="entry name" value="AAA"/>
    <property type="match status" value="2"/>
</dbReference>
<dbReference type="InterPro" id="IPR051309">
    <property type="entry name" value="ABCF_ATPase"/>
</dbReference>
<evidence type="ECO:0000256" key="2">
    <source>
        <dbReference type="ARBA" id="ARBA00022840"/>
    </source>
</evidence>
<gene>
    <name evidence="5" type="ORF">H9761_06255</name>
</gene>
<evidence type="ECO:0000313" key="5">
    <source>
        <dbReference type="EMBL" id="HJC23289.1"/>
    </source>
</evidence>
<dbReference type="InterPro" id="IPR003593">
    <property type="entry name" value="AAA+_ATPase"/>
</dbReference>
<feature type="coiled-coil region" evidence="3">
    <location>
        <begin position="268"/>
        <end position="295"/>
    </location>
</feature>
<dbReference type="InterPro" id="IPR027417">
    <property type="entry name" value="P-loop_NTPase"/>
</dbReference>
<keyword evidence="3" id="KW-0175">Coiled coil</keyword>
<name>A0A9D2NF63_9FIRM</name>
<dbReference type="EMBL" id="DWWS01000021">
    <property type="protein sequence ID" value="HJC23289.1"/>
    <property type="molecule type" value="Genomic_DNA"/>
</dbReference>
<proteinExistence type="predicted"/>
<dbReference type="Pfam" id="PF00005">
    <property type="entry name" value="ABC_tran"/>
    <property type="match status" value="2"/>
</dbReference>
<dbReference type="InterPro" id="IPR017871">
    <property type="entry name" value="ABC_transporter-like_CS"/>
</dbReference>
<reference evidence="5" key="2">
    <citation type="submission" date="2021-04" db="EMBL/GenBank/DDBJ databases">
        <authorList>
            <person name="Gilroy R."/>
        </authorList>
    </citation>
    <scope>NUCLEOTIDE SEQUENCE</scope>
    <source>
        <strain evidence="5">USAMLcec2-132</strain>
    </source>
</reference>
<dbReference type="Gene3D" id="3.40.50.300">
    <property type="entry name" value="P-loop containing nucleotide triphosphate hydrolases"/>
    <property type="match status" value="2"/>
</dbReference>
<keyword evidence="1" id="KW-0547">Nucleotide-binding</keyword>
<sequence>MAQIGVNHLTFAYEGSFDNIFEDVSFTIDTDWRLGFIGRNGKGKTTFLSLLLGKYPYSGSIRTGTVFDYFPYPVTQEQKKEPAAEFAETLKSGCELWRVICELELLGESAEILYRPFETLSPGERTKVLLAVLFSGENDFLLIDEPTNHLDQEAREAVKRYLAGKKGFILVSHDRELLDACVDHVLVLNRRTIEVQSGNFSSWWENKRRRDAFEMAENEKHKKEIGRLREASARTEQWAEKSERSKIGFDPVKDPGHGGKRAYIGEKTRKLQSRVTQMQKRIDREIEEKENLLVDLEQPVDLKLMPLSHHKKVLVNVRDYSVRYEGAQDPVFSGLTFQIEQGDRAALHGENGCGKTTLIKVLLQKAGIGGPLTVQEIGVCETASGLVISYVNQDTSQLRGDIPAFCEKRMLDRSLFCSILRQLDLDRVQFVKRLEDYSEGQKKKVLLAASLLTGAHLYVWDEPFNYIDVFSRMQIEKLLLEYRPTMLFVEHDRRFRENVATKVIELR</sequence>
<evidence type="ECO:0000259" key="4">
    <source>
        <dbReference type="PROSITE" id="PS50893"/>
    </source>
</evidence>
<dbReference type="SUPFAM" id="SSF52540">
    <property type="entry name" value="P-loop containing nucleoside triphosphate hydrolases"/>
    <property type="match status" value="2"/>
</dbReference>
<dbReference type="GO" id="GO:0005524">
    <property type="term" value="F:ATP binding"/>
    <property type="evidence" value="ECO:0007669"/>
    <property type="project" value="UniProtKB-KW"/>
</dbReference>
<dbReference type="NCBIfam" id="NF000355">
    <property type="entry name" value="ribo_prot_ABC_F"/>
    <property type="match status" value="1"/>
</dbReference>
<accession>A0A9D2NF63</accession>
<feature type="domain" description="ABC transporter" evidence="4">
    <location>
        <begin position="4"/>
        <end position="215"/>
    </location>
</feature>
<reference evidence="5" key="1">
    <citation type="journal article" date="2021" name="PeerJ">
        <title>Extensive microbial diversity within the chicken gut microbiome revealed by metagenomics and culture.</title>
        <authorList>
            <person name="Gilroy R."/>
            <person name="Ravi A."/>
            <person name="Getino M."/>
            <person name="Pursley I."/>
            <person name="Horton D.L."/>
            <person name="Alikhan N.F."/>
            <person name="Baker D."/>
            <person name="Gharbi K."/>
            <person name="Hall N."/>
            <person name="Watson M."/>
            <person name="Adriaenssens E.M."/>
            <person name="Foster-Nyarko E."/>
            <person name="Jarju S."/>
            <person name="Secka A."/>
            <person name="Antonio M."/>
            <person name="Oren A."/>
            <person name="Chaudhuri R.R."/>
            <person name="La Ragione R."/>
            <person name="Hildebrand F."/>
            <person name="Pallen M.J."/>
        </authorList>
    </citation>
    <scope>NUCLEOTIDE SEQUENCE</scope>
    <source>
        <strain evidence="5">USAMLcec2-132</strain>
    </source>
</reference>
<keyword evidence="2 5" id="KW-0067">ATP-binding</keyword>
<organism evidence="5 6">
    <name type="scientific">Candidatus Eisenbergiella merdavium</name>
    <dbReference type="NCBI Taxonomy" id="2838551"/>
    <lineage>
        <taxon>Bacteria</taxon>
        <taxon>Bacillati</taxon>
        <taxon>Bacillota</taxon>
        <taxon>Clostridia</taxon>
        <taxon>Lachnospirales</taxon>
        <taxon>Lachnospiraceae</taxon>
        <taxon>Eisenbergiella</taxon>
    </lineage>
</organism>
<evidence type="ECO:0000313" key="6">
    <source>
        <dbReference type="Proteomes" id="UP000823891"/>
    </source>
</evidence>
<dbReference type="PANTHER" id="PTHR42855:SF2">
    <property type="entry name" value="DRUG RESISTANCE ABC TRANSPORTER,ATP-BINDING PROTEIN"/>
    <property type="match status" value="1"/>
</dbReference>
<dbReference type="CDD" id="cd03221">
    <property type="entry name" value="ABCF_EF-3"/>
    <property type="match status" value="2"/>
</dbReference>
<evidence type="ECO:0000256" key="1">
    <source>
        <dbReference type="ARBA" id="ARBA00022741"/>
    </source>
</evidence>